<dbReference type="EMBL" id="QPQM01000008">
    <property type="protein sequence ID" value="NIY56525.1"/>
    <property type="molecule type" value="Genomic_DNA"/>
</dbReference>
<feature type="region of interest" description="Disordered" evidence="1">
    <location>
        <begin position="475"/>
        <end position="503"/>
    </location>
</feature>
<feature type="compositionally biased region" description="Basic and acidic residues" evidence="1">
    <location>
        <begin position="488"/>
        <end position="498"/>
    </location>
</feature>
<evidence type="ECO:0000256" key="2">
    <source>
        <dbReference type="SAM" id="Phobius"/>
    </source>
</evidence>
<reference evidence="4" key="3">
    <citation type="journal article" date="2020" name="Int. J. Syst. Evol. Microbiol.">
        <title>Reclassification of Francisella noatunensis subsp. orientalis Ottem et al. 2009 as Francisella orientalis sp. nov., Francisella noatunensis subsp. chilensis subsp. nov. and emended description of Francisella noatunensis.</title>
        <authorList>
            <person name="Ramirez-Paredes J.G."/>
            <person name="Larsson P."/>
            <person name="Thompson K.D."/>
            <person name="Penman D.J."/>
            <person name="Busse H.J."/>
            <person name="Ohrman C."/>
            <person name="Sjodin A."/>
            <person name="Soto E."/>
            <person name="Richards R.H."/>
            <person name="Adams A."/>
            <person name="Colquhoun D.J."/>
        </authorList>
    </citation>
    <scope>NUCLEOTIDE SEQUENCE</scope>
    <source>
        <strain evidence="4">LADL-07285A</strain>
    </source>
</reference>
<reference evidence="3" key="2">
    <citation type="submission" date="2017-08" db="EMBL/GenBank/DDBJ databases">
        <title>Complete Genome Sequence of Francisella noatunensis subsp. orientalis strain FNO190.</title>
        <authorList>
            <person name="Pereira F.L."/>
            <person name="Goncalves L.A."/>
            <person name="Guilherme T.C."/>
            <person name="Soares S.C."/>
            <person name="Dorella F.A."/>
            <person name="Carvalho A.F."/>
            <person name="Leibowitz M.P."/>
            <person name="Leal C.A.G."/>
            <person name="Azevedo V.A.C."/>
            <person name="Figueiredo H.C.P."/>
        </authorList>
    </citation>
    <scope>NUCLEOTIDE SEQUENCE</scope>
    <source>
        <strain evidence="3">FNO190</strain>
    </source>
</reference>
<gene>
    <name evidence="4" type="ORF">CHQ83_04100</name>
    <name evidence="3" type="ORF">FNO190_1588</name>
</gene>
<evidence type="ECO:0000313" key="4">
    <source>
        <dbReference type="EMBL" id="NIY56525.1"/>
    </source>
</evidence>
<accession>A0AAP7FUK9</accession>
<reference evidence="5" key="1">
    <citation type="submission" date="2015-02" db="EMBL/GenBank/DDBJ databases">
        <title>Complete genome sequence of Francisella noatunensis subsp. orientalis FNO190 isolated from farm-raised Nile tilapia in Brazil.</title>
        <authorList>
            <person name="Figueiredo H.C.P."/>
            <person name="Leal C.A.G."/>
            <person name="Pereira F.L."/>
            <person name="Soares S.C."/>
            <person name="Goncalves L.A."/>
            <person name="Dorella F.A."/>
            <person name="Carvalho A.F."/>
            <person name="Azevedo V.A.C."/>
        </authorList>
    </citation>
    <scope>NUCLEOTIDE SEQUENCE [LARGE SCALE GENOMIC DNA]</scope>
    <source>
        <strain evidence="5">FNO190</strain>
    </source>
</reference>
<keyword evidence="2" id="KW-0812">Transmembrane</keyword>
<dbReference type="GeneID" id="45433677"/>
<protein>
    <submittedName>
        <fullName evidence="4">Uncharacterized protein</fullName>
    </submittedName>
</protein>
<dbReference type="RefSeq" id="WP_014714750.1">
    <property type="nucleotide sequence ID" value="NZ_CP011923.2"/>
</dbReference>
<evidence type="ECO:0000256" key="1">
    <source>
        <dbReference type="SAM" id="MobiDB-lite"/>
    </source>
</evidence>
<feature type="transmembrane region" description="Helical" evidence="2">
    <location>
        <begin position="12"/>
        <end position="35"/>
    </location>
</feature>
<keyword evidence="2" id="KW-1133">Transmembrane helix</keyword>
<sequence length="607" mass="68798">MNDRLNTKITGSALLMALIFSFVIMVMLRGLLYTFKMGMLTTKSIIKNSNDKVLGESYISKAKDDINFTKSSEFEIGKSKFEITVNEDDISSFFPTMTNAELFQSQEYKSYDVIYKAFNQGTKVDLTERIIYNALAANTYQNFDGDYTLINVPMINLEAMTNYQERIYRLKSDGTIEDAPKGFIGFVEKQNKQLNIFTDKTKIGVAIPDGMGTDYKVKIGWNLEKGKWTLYLLLYDTDKLFASSIALDDLLSEDVKGLAKDNKKIGDEIGKWQAVMVASSKGRSSSGAQFVKDNILGVVWYFDNNDGAPEIMLVRKDSQKKGNRRVLEVYYSEYSTTNKSYVLKLAEKINFKGDLDEDNIKLLVPDMANNLEANMLLIFHPNNKSKTIMGISDFNFNGDHRVGKSLDTYIDGESFGKPVIVSKSDESMYIITYEPNKLHRYGYQKGFGSFVSLDFSSNGLEKEFNFEDNDNPNVVVGLPKKKKNKPKRLGEDKSKSKDTEDEDDNGIQLVVPKFGYLFVFTPDKVMQLNYDFDVLQKVDLGPQSPQILADFDAIKNTVNKIYIQSEALDFKAQEIKDELGYEAEPAAPVYLESKYLYPLGVVKEVKI</sequence>
<dbReference type="AlphaFoldDB" id="A0AAP7FUK9"/>
<organism evidence="4 6">
    <name type="scientific">Francisella orientalis</name>
    <dbReference type="NCBI Taxonomy" id="299583"/>
    <lineage>
        <taxon>Bacteria</taxon>
        <taxon>Pseudomonadati</taxon>
        <taxon>Pseudomonadota</taxon>
        <taxon>Gammaproteobacteria</taxon>
        <taxon>Thiotrichales</taxon>
        <taxon>Francisellaceae</taxon>
        <taxon>Francisella</taxon>
    </lineage>
</organism>
<evidence type="ECO:0000313" key="5">
    <source>
        <dbReference type="Proteomes" id="UP000035930"/>
    </source>
</evidence>
<name>A0AAP7FUK9_9GAMM</name>
<proteinExistence type="predicted"/>
<dbReference type="Proteomes" id="UP000035930">
    <property type="component" value="Chromosome"/>
</dbReference>
<evidence type="ECO:0000313" key="6">
    <source>
        <dbReference type="Proteomes" id="UP000774689"/>
    </source>
</evidence>
<evidence type="ECO:0000313" key="3">
    <source>
        <dbReference type="EMBL" id="AKN89202.1"/>
    </source>
</evidence>
<keyword evidence="2" id="KW-0472">Membrane</keyword>
<dbReference type="EMBL" id="CP011923">
    <property type="protein sequence ID" value="AKN89202.1"/>
    <property type="molecule type" value="Genomic_DNA"/>
</dbReference>
<keyword evidence="5" id="KW-1185">Reference proteome</keyword>
<dbReference type="Proteomes" id="UP000774689">
    <property type="component" value="Unassembled WGS sequence"/>
</dbReference>